<dbReference type="EC" id="7.1.1.9" evidence="1"/>
<evidence type="ECO:0000313" key="2">
    <source>
        <dbReference type="EMBL" id="KAG7172384.1"/>
    </source>
</evidence>
<sequence length="219" mass="24603">PVIYTSLDLQSSAYSSATLSRNDDSSTNRKHIGTLYFIFGARAGTVGTSSRLVIRAELGRPGSLVGDDQIYNVVVTAHWNSRKWGRNRMNRLPSALCSNCSCGCFCCLGNLLASPGWCLIYFRCSKFHNNYCQYPKKRYDYRPYAIICMIVCPEFVAPPDVGALGDRLVRLVGSAGPACSSRSYYYTLDRSKFKYFILRPSRRRRPSTLSALILILWSS</sequence>
<comment type="catalytic activity">
    <reaction evidence="1">
        <text>4 Fe(II)-[cytochrome c] + O2 + 8 H(+)(in) = 4 Fe(III)-[cytochrome c] + 2 H2O + 4 H(+)(out)</text>
        <dbReference type="Rhea" id="RHEA:11436"/>
        <dbReference type="Rhea" id="RHEA-COMP:10350"/>
        <dbReference type="Rhea" id="RHEA-COMP:14399"/>
        <dbReference type="ChEBI" id="CHEBI:15377"/>
        <dbReference type="ChEBI" id="CHEBI:15378"/>
        <dbReference type="ChEBI" id="CHEBI:15379"/>
        <dbReference type="ChEBI" id="CHEBI:29033"/>
        <dbReference type="ChEBI" id="CHEBI:29034"/>
        <dbReference type="EC" id="7.1.1.9"/>
    </reaction>
</comment>
<dbReference type="EMBL" id="JAHLQT010011398">
    <property type="protein sequence ID" value="KAG7172384.1"/>
    <property type="molecule type" value="Genomic_DNA"/>
</dbReference>
<dbReference type="GO" id="GO:0004129">
    <property type="term" value="F:cytochrome-c oxidase activity"/>
    <property type="evidence" value="ECO:0007669"/>
    <property type="project" value="UniProtKB-EC"/>
</dbReference>
<comment type="function">
    <text evidence="1">Component of the cytochrome c oxidase, the last enzyme in the mitochondrial electron transport chain which drives oxidative phosphorylation. The respiratory chain contains 3 multisubunit complexes succinate dehydrogenase (complex II, CII), ubiquinol-cytochrome c oxidoreductase (cytochrome b-c1 complex, complex III, CIII) and cytochrome c oxidase (complex IV, CIV), that cooperate to transfer electrons derived from NADH and succinate to molecular oxygen, creating an electrochemical gradient over the inner membrane that drives transmembrane transport and the ATP synthase. Cytochrome c oxidase is the component of the respiratory chain that catalyzes the reduction of oxygen to water. Electrons originating from reduced cytochrome c in the intermembrane space (IMS) are transferred via the dinuclear copper A center (CU(A)) of subunit 2 and heme A of subunit 1 to the active site in subunit 1, a binuclear center (BNC) formed by heme A3 and copper B (CU(B)). The BNC reduces molecular oxygen to 2 water molecules using 4 electrons from cytochrome c in the IMS and 4 protons from the mitochondrial matrix.</text>
</comment>
<dbReference type="GO" id="GO:0006119">
    <property type="term" value="P:oxidative phosphorylation"/>
    <property type="evidence" value="ECO:0007669"/>
    <property type="project" value="UniProtKB-UniPathway"/>
</dbReference>
<dbReference type="InterPro" id="IPR000883">
    <property type="entry name" value="Cyt_C_Oxase_1"/>
</dbReference>
<reference evidence="2" key="1">
    <citation type="journal article" date="2021" name="Sci. Adv.">
        <title>The American lobster genome reveals insights on longevity, neural, and immune adaptations.</title>
        <authorList>
            <person name="Polinski J.M."/>
            <person name="Zimin A.V."/>
            <person name="Clark K.F."/>
            <person name="Kohn A.B."/>
            <person name="Sadowski N."/>
            <person name="Timp W."/>
            <person name="Ptitsyn A."/>
            <person name="Khanna P."/>
            <person name="Romanova D.Y."/>
            <person name="Williams P."/>
            <person name="Greenwood S.J."/>
            <person name="Moroz L.L."/>
            <person name="Walt D.R."/>
            <person name="Bodnar A.G."/>
        </authorList>
    </citation>
    <scope>NUCLEOTIDE SEQUENCE</scope>
    <source>
        <strain evidence="2">GMGI-L3</strain>
    </source>
</reference>
<keyword evidence="1" id="KW-0186">Copper</keyword>
<keyword evidence="1" id="KW-0496">Mitochondrion</keyword>
<keyword evidence="1" id="KW-0999">Mitochondrion inner membrane</keyword>
<organism evidence="2 3">
    <name type="scientific">Homarus americanus</name>
    <name type="common">American lobster</name>
    <dbReference type="NCBI Taxonomy" id="6706"/>
    <lineage>
        <taxon>Eukaryota</taxon>
        <taxon>Metazoa</taxon>
        <taxon>Ecdysozoa</taxon>
        <taxon>Arthropoda</taxon>
        <taxon>Crustacea</taxon>
        <taxon>Multicrustacea</taxon>
        <taxon>Malacostraca</taxon>
        <taxon>Eumalacostraca</taxon>
        <taxon>Eucarida</taxon>
        <taxon>Decapoda</taxon>
        <taxon>Pleocyemata</taxon>
        <taxon>Astacidea</taxon>
        <taxon>Nephropoidea</taxon>
        <taxon>Nephropidae</taxon>
        <taxon>Homarus</taxon>
    </lineage>
</organism>
<keyword evidence="1" id="KW-0349">Heme</keyword>
<dbReference type="GO" id="GO:0005743">
    <property type="term" value="C:mitochondrial inner membrane"/>
    <property type="evidence" value="ECO:0007669"/>
    <property type="project" value="UniProtKB-SubCell"/>
</dbReference>
<accession>A0A8J5N3J3</accession>
<evidence type="ECO:0000313" key="3">
    <source>
        <dbReference type="Proteomes" id="UP000747542"/>
    </source>
</evidence>
<dbReference type="AlphaFoldDB" id="A0A8J5N3J3"/>
<name>A0A8J5N3J3_HOMAM</name>
<feature type="non-terminal residue" evidence="2">
    <location>
        <position position="1"/>
    </location>
</feature>
<feature type="non-terminal residue" evidence="2">
    <location>
        <position position="219"/>
    </location>
</feature>
<dbReference type="GO" id="GO:0046872">
    <property type="term" value="F:metal ion binding"/>
    <property type="evidence" value="ECO:0007669"/>
    <property type="project" value="UniProtKB-KW"/>
</dbReference>
<keyword evidence="1" id="KW-0249">Electron transport</keyword>
<gene>
    <name evidence="2" type="primary">Cox1-L12</name>
    <name evidence="2" type="ORF">Hamer_G027958</name>
</gene>
<dbReference type="UniPathway" id="UPA00705"/>
<keyword evidence="1" id="KW-0679">Respiratory chain</keyword>
<keyword evidence="1" id="KW-0479">Metal-binding</keyword>
<dbReference type="SUPFAM" id="SSF81442">
    <property type="entry name" value="Cytochrome c oxidase subunit I-like"/>
    <property type="match status" value="1"/>
</dbReference>
<dbReference type="GO" id="GO:0020037">
    <property type="term" value="F:heme binding"/>
    <property type="evidence" value="ECO:0007669"/>
    <property type="project" value="InterPro"/>
</dbReference>
<proteinExistence type="inferred from homology"/>
<dbReference type="InterPro" id="IPR036927">
    <property type="entry name" value="Cyt_c_oxase-like_su1_sf"/>
</dbReference>
<protein>
    <recommendedName>
        <fullName evidence="1">Cytochrome c oxidase subunit 1</fullName>
        <ecNumber evidence="1">7.1.1.9</ecNumber>
    </recommendedName>
</protein>
<comment type="subcellular location">
    <subcellularLocation>
        <location evidence="1">Mitochondrion inner membrane</location>
        <topology evidence="1">Multi-pass membrane protein</topology>
    </subcellularLocation>
</comment>
<dbReference type="PRINTS" id="PR01165">
    <property type="entry name" value="CYCOXIDASEI"/>
</dbReference>
<dbReference type="Proteomes" id="UP000747542">
    <property type="component" value="Unassembled WGS sequence"/>
</dbReference>
<dbReference type="Gene3D" id="1.20.210.10">
    <property type="entry name" value="Cytochrome c oxidase-like, subunit I domain"/>
    <property type="match status" value="1"/>
</dbReference>
<comment type="caution">
    <text evidence="2">The sequence shown here is derived from an EMBL/GenBank/DDBJ whole genome shotgun (WGS) entry which is preliminary data.</text>
</comment>
<keyword evidence="3" id="KW-1185">Reference proteome</keyword>
<keyword evidence="1" id="KW-0813">Transport</keyword>
<keyword evidence="1" id="KW-0408">Iron</keyword>
<evidence type="ECO:0000256" key="1">
    <source>
        <dbReference type="RuleBase" id="RU000369"/>
    </source>
</evidence>
<comment type="similarity">
    <text evidence="1">Belongs to the heme-copper respiratory oxidase family.</text>
</comment>
<keyword evidence="1" id="KW-0812">Transmembrane</keyword>
<keyword evidence="1" id="KW-0472">Membrane</keyword>
<comment type="pathway">
    <text evidence="1">Energy metabolism; oxidative phosphorylation.</text>
</comment>